<keyword evidence="2" id="KW-1185">Reference proteome</keyword>
<sequence>MHLFVLLQGMKEEVDSIAIPTLWRVWENAIEAYPWLEGFDWMDLYLSNSADESTGRRLVNDIIWPILDIRLHHPEAVSVMTSIFPESLAQILEGHAGWDLDPYMRVRRRAVSSPDPDGRASQVRFQAGAIVLSIKSHPPGSFETSPDTPGTDPQGTKTVAVTFGHFCEATTSRSPMTLWFDVIQCPSIETLRHNYREYTSTLGTTYIETKLTEPLGRVCYQLGHGRSLWAFRKIRSTPPQQTSSNDKGRIHTTIHIVIRDEHDSELSPWVLSQTNGFAVRCAEQDMGQEDRTIEFGVGVVV</sequence>
<evidence type="ECO:0000313" key="2">
    <source>
        <dbReference type="Proteomes" id="UP001285441"/>
    </source>
</evidence>
<protein>
    <submittedName>
        <fullName evidence="1">Uncharacterized protein</fullName>
    </submittedName>
</protein>
<dbReference type="AlphaFoldDB" id="A0AAE0K5L6"/>
<reference evidence="1" key="2">
    <citation type="submission" date="2023-06" db="EMBL/GenBank/DDBJ databases">
        <authorList>
            <consortium name="Lawrence Berkeley National Laboratory"/>
            <person name="Haridas S."/>
            <person name="Hensen N."/>
            <person name="Bonometti L."/>
            <person name="Westerberg I."/>
            <person name="Brannstrom I.O."/>
            <person name="Guillou S."/>
            <person name="Cros-Aarteil S."/>
            <person name="Calhoun S."/>
            <person name="Kuo A."/>
            <person name="Mondo S."/>
            <person name="Pangilinan J."/>
            <person name="Riley R."/>
            <person name="LaButti K."/>
            <person name="Andreopoulos B."/>
            <person name="Lipzen A."/>
            <person name="Chen C."/>
            <person name="Yanf M."/>
            <person name="Daum C."/>
            <person name="Ng V."/>
            <person name="Clum A."/>
            <person name="Steindorff A."/>
            <person name="Ohm R."/>
            <person name="Martin F."/>
            <person name="Silar P."/>
            <person name="Natvig D."/>
            <person name="Lalanne C."/>
            <person name="Gautier V."/>
            <person name="Ament-velasquez S.L."/>
            <person name="Kruys A."/>
            <person name="Hutchinson M.I."/>
            <person name="Powell A.J."/>
            <person name="Barry K."/>
            <person name="Miller A.N."/>
            <person name="Grigoriev I.V."/>
            <person name="Debuchy R."/>
            <person name="Gladieux P."/>
            <person name="Thoren M.H."/>
            <person name="Johannesson H."/>
        </authorList>
    </citation>
    <scope>NUCLEOTIDE SEQUENCE</scope>
    <source>
        <strain evidence="1">CBS 232.78</strain>
    </source>
</reference>
<reference evidence="1" key="1">
    <citation type="journal article" date="2023" name="Mol. Phylogenet. Evol.">
        <title>Genome-scale phylogeny and comparative genomics of the fungal order Sordariales.</title>
        <authorList>
            <person name="Hensen N."/>
            <person name="Bonometti L."/>
            <person name="Westerberg I."/>
            <person name="Brannstrom I.O."/>
            <person name="Guillou S."/>
            <person name="Cros-Aarteil S."/>
            <person name="Calhoun S."/>
            <person name="Haridas S."/>
            <person name="Kuo A."/>
            <person name="Mondo S."/>
            <person name="Pangilinan J."/>
            <person name="Riley R."/>
            <person name="LaButti K."/>
            <person name="Andreopoulos B."/>
            <person name="Lipzen A."/>
            <person name="Chen C."/>
            <person name="Yan M."/>
            <person name="Daum C."/>
            <person name="Ng V."/>
            <person name="Clum A."/>
            <person name="Steindorff A."/>
            <person name="Ohm R.A."/>
            <person name="Martin F."/>
            <person name="Silar P."/>
            <person name="Natvig D.O."/>
            <person name="Lalanne C."/>
            <person name="Gautier V."/>
            <person name="Ament-Velasquez S.L."/>
            <person name="Kruys A."/>
            <person name="Hutchinson M.I."/>
            <person name="Powell A.J."/>
            <person name="Barry K."/>
            <person name="Miller A.N."/>
            <person name="Grigoriev I.V."/>
            <person name="Debuchy R."/>
            <person name="Gladieux P."/>
            <person name="Hiltunen Thoren M."/>
            <person name="Johannesson H."/>
        </authorList>
    </citation>
    <scope>NUCLEOTIDE SEQUENCE</scope>
    <source>
        <strain evidence="1">CBS 232.78</strain>
    </source>
</reference>
<dbReference type="EMBL" id="JAULSW010000009">
    <property type="protein sequence ID" value="KAK3370578.1"/>
    <property type="molecule type" value="Genomic_DNA"/>
</dbReference>
<organism evidence="1 2">
    <name type="scientific">Podospora didyma</name>
    <dbReference type="NCBI Taxonomy" id="330526"/>
    <lineage>
        <taxon>Eukaryota</taxon>
        <taxon>Fungi</taxon>
        <taxon>Dikarya</taxon>
        <taxon>Ascomycota</taxon>
        <taxon>Pezizomycotina</taxon>
        <taxon>Sordariomycetes</taxon>
        <taxon>Sordariomycetidae</taxon>
        <taxon>Sordariales</taxon>
        <taxon>Podosporaceae</taxon>
        <taxon>Podospora</taxon>
    </lineage>
</organism>
<proteinExistence type="predicted"/>
<evidence type="ECO:0000313" key="1">
    <source>
        <dbReference type="EMBL" id="KAK3370578.1"/>
    </source>
</evidence>
<comment type="caution">
    <text evidence="1">The sequence shown here is derived from an EMBL/GenBank/DDBJ whole genome shotgun (WGS) entry which is preliminary data.</text>
</comment>
<dbReference type="Proteomes" id="UP001285441">
    <property type="component" value="Unassembled WGS sequence"/>
</dbReference>
<accession>A0AAE0K5L6</accession>
<gene>
    <name evidence="1" type="ORF">B0H63DRAFT_487262</name>
</gene>
<name>A0AAE0K5L6_9PEZI</name>